<feature type="domain" description="RNA polymerase sigma-70 region 2" evidence="8">
    <location>
        <begin position="47"/>
        <end position="115"/>
    </location>
</feature>
<evidence type="ECO:0000256" key="7">
    <source>
        <dbReference type="SAM" id="MobiDB-lite"/>
    </source>
</evidence>
<dbReference type="InterPro" id="IPR013324">
    <property type="entry name" value="RNA_pol_sigma_r3/r4-like"/>
</dbReference>
<dbReference type="Gene3D" id="1.10.10.10">
    <property type="entry name" value="Winged helix-like DNA-binding domain superfamily/Winged helix DNA-binding domain"/>
    <property type="match status" value="1"/>
</dbReference>
<dbReference type="PANTHER" id="PTHR43133:SF62">
    <property type="entry name" value="RNA POLYMERASE SIGMA FACTOR SIGZ"/>
    <property type="match status" value="1"/>
</dbReference>
<dbReference type="SUPFAM" id="SSF88946">
    <property type="entry name" value="Sigma2 domain of RNA polymerase sigma factors"/>
    <property type="match status" value="1"/>
</dbReference>
<name>A0A221NT66_9ACTN</name>
<feature type="domain" description="RNA polymerase sigma-70 region 4" evidence="9">
    <location>
        <begin position="148"/>
        <end position="196"/>
    </location>
</feature>
<feature type="compositionally biased region" description="Low complexity" evidence="7">
    <location>
        <begin position="20"/>
        <end position="36"/>
    </location>
</feature>
<evidence type="ECO:0000256" key="6">
    <source>
        <dbReference type="RuleBase" id="RU000716"/>
    </source>
</evidence>
<dbReference type="AlphaFoldDB" id="A0A221NT66"/>
<dbReference type="InterPro" id="IPR007627">
    <property type="entry name" value="RNA_pol_sigma70_r2"/>
</dbReference>
<keyword evidence="2 6" id="KW-0805">Transcription regulation</keyword>
<evidence type="ECO:0000259" key="9">
    <source>
        <dbReference type="Pfam" id="PF04545"/>
    </source>
</evidence>
<dbReference type="EMBL" id="CP022433">
    <property type="protein sequence ID" value="ASN23160.1"/>
    <property type="molecule type" value="Genomic_DNA"/>
</dbReference>
<dbReference type="InterPro" id="IPR007630">
    <property type="entry name" value="RNA_pol_sigma70_r4"/>
</dbReference>
<evidence type="ECO:0000256" key="1">
    <source>
        <dbReference type="ARBA" id="ARBA00010641"/>
    </source>
</evidence>
<dbReference type="InterPro" id="IPR039425">
    <property type="entry name" value="RNA_pol_sigma-70-like"/>
</dbReference>
<keyword evidence="4 6" id="KW-0238">DNA-binding</keyword>
<dbReference type="GO" id="GO:0016987">
    <property type="term" value="F:sigma factor activity"/>
    <property type="evidence" value="ECO:0007669"/>
    <property type="project" value="UniProtKB-KW"/>
</dbReference>
<keyword evidence="11" id="KW-1185">Reference proteome</keyword>
<dbReference type="InterPro" id="IPR036388">
    <property type="entry name" value="WH-like_DNA-bd_sf"/>
</dbReference>
<dbReference type="PROSITE" id="PS01063">
    <property type="entry name" value="SIGMA70_ECF"/>
    <property type="match status" value="1"/>
</dbReference>
<evidence type="ECO:0000256" key="4">
    <source>
        <dbReference type="ARBA" id="ARBA00023125"/>
    </source>
</evidence>
<feature type="region of interest" description="Disordered" evidence="7">
    <location>
        <begin position="13"/>
        <end position="40"/>
    </location>
</feature>
<dbReference type="InterPro" id="IPR013325">
    <property type="entry name" value="RNA_pol_sigma_r2"/>
</dbReference>
<dbReference type="Gene3D" id="1.10.1740.10">
    <property type="match status" value="1"/>
</dbReference>
<dbReference type="Proteomes" id="UP000031501">
    <property type="component" value="Chromosome"/>
</dbReference>
<dbReference type="GO" id="GO:0006352">
    <property type="term" value="P:DNA-templated transcription initiation"/>
    <property type="evidence" value="ECO:0007669"/>
    <property type="project" value="InterPro"/>
</dbReference>
<protein>
    <recommendedName>
        <fullName evidence="6">RNA polymerase sigma factor</fullName>
    </recommendedName>
</protein>
<comment type="similarity">
    <text evidence="1 6">Belongs to the sigma-70 factor family. ECF subfamily.</text>
</comment>
<accession>A0A221NT66</accession>
<dbReference type="Pfam" id="PF04542">
    <property type="entry name" value="Sigma70_r2"/>
    <property type="match status" value="1"/>
</dbReference>
<evidence type="ECO:0000259" key="8">
    <source>
        <dbReference type="Pfam" id="PF04542"/>
    </source>
</evidence>
<dbReference type="InterPro" id="IPR000838">
    <property type="entry name" value="RNA_pol_sigma70_ECF_CS"/>
</dbReference>
<keyword evidence="5 6" id="KW-0804">Transcription</keyword>
<dbReference type="InterPro" id="IPR014284">
    <property type="entry name" value="RNA_pol_sigma-70_dom"/>
</dbReference>
<dbReference type="OrthoDB" id="5243766at2"/>
<evidence type="ECO:0000256" key="5">
    <source>
        <dbReference type="ARBA" id="ARBA00023163"/>
    </source>
</evidence>
<evidence type="ECO:0000313" key="10">
    <source>
        <dbReference type="EMBL" id="ASN23160.1"/>
    </source>
</evidence>
<dbReference type="RefSeq" id="WP_043435477.1">
    <property type="nucleotide sequence ID" value="NZ_CP021080.1"/>
</dbReference>
<evidence type="ECO:0000313" key="11">
    <source>
        <dbReference type="Proteomes" id="UP000031501"/>
    </source>
</evidence>
<dbReference type="Pfam" id="PF04545">
    <property type="entry name" value="Sigma70_r4"/>
    <property type="match status" value="1"/>
</dbReference>
<organism evidence="10 11">
    <name type="scientific">Streptomyces pluripotens</name>
    <dbReference type="NCBI Taxonomy" id="1355015"/>
    <lineage>
        <taxon>Bacteria</taxon>
        <taxon>Bacillati</taxon>
        <taxon>Actinomycetota</taxon>
        <taxon>Actinomycetes</taxon>
        <taxon>Kitasatosporales</taxon>
        <taxon>Streptomycetaceae</taxon>
        <taxon>Streptomyces</taxon>
    </lineage>
</organism>
<dbReference type="CDD" id="cd06171">
    <property type="entry name" value="Sigma70_r4"/>
    <property type="match status" value="1"/>
</dbReference>
<dbReference type="KEGG" id="splu:LK06_001885"/>
<keyword evidence="3 6" id="KW-0731">Sigma factor</keyword>
<sequence length="207" mass="22571">MNRLATIHPETALSCARTVESSAPESSAPESSAPEADGLGTDWSELHQRWSGYVHALARRTLGDSRDAEDVTQQVFAAAWRGRAGYRAERGPIPAWLAGITRRKVADALAARARRAELTARAAERPATSRAPERDPDTALDRLVVTAALARLSAPQRRVLRLAFYQDLTQTQIAAVTGWPLGTVKSHTRRGLDRLRTCLQDDGVRAA</sequence>
<proteinExistence type="inferred from homology"/>
<gene>
    <name evidence="10" type="ORF">LK07_02965</name>
</gene>
<dbReference type="SUPFAM" id="SSF88659">
    <property type="entry name" value="Sigma3 and sigma4 domains of RNA polymerase sigma factors"/>
    <property type="match status" value="1"/>
</dbReference>
<dbReference type="STRING" id="1355015.LK06_001885"/>
<dbReference type="PANTHER" id="PTHR43133">
    <property type="entry name" value="RNA POLYMERASE ECF-TYPE SIGMA FACTO"/>
    <property type="match status" value="1"/>
</dbReference>
<dbReference type="GO" id="GO:0003677">
    <property type="term" value="F:DNA binding"/>
    <property type="evidence" value="ECO:0007669"/>
    <property type="project" value="UniProtKB-KW"/>
</dbReference>
<reference evidence="10 11" key="1">
    <citation type="submission" date="2017-07" db="EMBL/GenBank/DDBJ databases">
        <title>Genome sequence of Streptomyces pluripotens MUSC 137T.</title>
        <authorList>
            <person name="Ser H.-L."/>
            <person name="Lee L.-H."/>
        </authorList>
    </citation>
    <scope>NUCLEOTIDE SEQUENCE [LARGE SCALE GENOMIC DNA]</scope>
    <source>
        <strain evidence="10 11">MUSC 137</strain>
    </source>
</reference>
<dbReference type="NCBIfam" id="TIGR02937">
    <property type="entry name" value="sigma70-ECF"/>
    <property type="match status" value="1"/>
</dbReference>
<evidence type="ECO:0000256" key="3">
    <source>
        <dbReference type="ARBA" id="ARBA00023082"/>
    </source>
</evidence>
<evidence type="ECO:0000256" key="2">
    <source>
        <dbReference type="ARBA" id="ARBA00023015"/>
    </source>
</evidence>